<proteinExistence type="predicted"/>
<keyword evidence="2" id="KW-1185">Reference proteome</keyword>
<evidence type="ECO:0000313" key="2">
    <source>
        <dbReference type="Proteomes" id="UP001055879"/>
    </source>
</evidence>
<dbReference type="Proteomes" id="UP001055879">
    <property type="component" value="Linkage Group LG03"/>
</dbReference>
<reference evidence="2" key="1">
    <citation type="journal article" date="2022" name="Mol. Ecol. Resour.">
        <title>The genomes of chicory, endive, great burdock and yacon provide insights into Asteraceae palaeo-polyploidization history and plant inulin production.</title>
        <authorList>
            <person name="Fan W."/>
            <person name="Wang S."/>
            <person name="Wang H."/>
            <person name="Wang A."/>
            <person name="Jiang F."/>
            <person name="Liu H."/>
            <person name="Zhao H."/>
            <person name="Xu D."/>
            <person name="Zhang Y."/>
        </authorList>
    </citation>
    <scope>NUCLEOTIDE SEQUENCE [LARGE SCALE GENOMIC DNA]</scope>
    <source>
        <strain evidence="2">cv. Niubang</strain>
    </source>
</reference>
<name>A0ACB9DK80_ARCLA</name>
<sequence>MGSPSSTSVHVPLPHPNLNTNLDDIDVNNEEGLLYIDSNSDDGTETHESEFIVDDNNNLDGIDVDMTDFMEKLETESYWVGLPINNQVLDGSNVDVDPEPFHTEDFESPIKDDDFNVIPEDKSRVNRCS</sequence>
<evidence type="ECO:0000313" key="1">
    <source>
        <dbReference type="EMBL" id="KAI3746763.1"/>
    </source>
</evidence>
<organism evidence="1 2">
    <name type="scientific">Arctium lappa</name>
    <name type="common">Greater burdock</name>
    <name type="synonym">Lappa major</name>
    <dbReference type="NCBI Taxonomy" id="4217"/>
    <lineage>
        <taxon>Eukaryota</taxon>
        <taxon>Viridiplantae</taxon>
        <taxon>Streptophyta</taxon>
        <taxon>Embryophyta</taxon>
        <taxon>Tracheophyta</taxon>
        <taxon>Spermatophyta</taxon>
        <taxon>Magnoliopsida</taxon>
        <taxon>eudicotyledons</taxon>
        <taxon>Gunneridae</taxon>
        <taxon>Pentapetalae</taxon>
        <taxon>asterids</taxon>
        <taxon>campanulids</taxon>
        <taxon>Asterales</taxon>
        <taxon>Asteraceae</taxon>
        <taxon>Carduoideae</taxon>
        <taxon>Cardueae</taxon>
        <taxon>Arctiinae</taxon>
        <taxon>Arctium</taxon>
    </lineage>
</organism>
<gene>
    <name evidence="1" type="ORF">L6452_09202</name>
</gene>
<reference evidence="1 2" key="2">
    <citation type="journal article" date="2022" name="Mol. Ecol. Resour.">
        <title>The genomes of chicory, endive, great burdock and yacon provide insights into Asteraceae paleo-polyploidization history and plant inulin production.</title>
        <authorList>
            <person name="Fan W."/>
            <person name="Wang S."/>
            <person name="Wang H."/>
            <person name="Wang A."/>
            <person name="Jiang F."/>
            <person name="Liu H."/>
            <person name="Zhao H."/>
            <person name="Xu D."/>
            <person name="Zhang Y."/>
        </authorList>
    </citation>
    <scope>NUCLEOTIDE SEQUENCE [LARGE SCALE GENOMIC DNA]</scope>
    <source>
        <strain evidence="2">cv. Niubang</strain>
    </source>
</reference>
<dbReference type="EMBL" id="CM042049">
    <property type="protein sequence ID" value="KAI3746763.1"/>
    <property type="molecule type" value="Genomic_DNA"/>
</dbReference>
<accession>A0ACB9DK80</accession>
<comment type="caution">
    <text evidence="1">The sequence shown here is derived from an EMBL/GenBank/DDBJ whole genome shotgun (WGS) entry which is preliminary data.</text>
</comment>
<protein>
    <submittedName>
        <fullName evidence="1">Uncharacterized protein</fullName>
    </submittedName>
</protein>